<reference evidence="1 2" key="1">
    <citation type="submission" date="2018-06" db="EMBL/GenBank/DDBJ databases">
        <title>Whole genome sequencing of a novel hydrocarbon degrading bacterial strain, PW21 isolated from oil contaminated produced water sample.</title>
        <authorList>
            <person name="Nagkirti P."/>
            <person name="Shaikh A."/>
            <person name="Gowdaman V."/>
            <person name="Engineer A.E."/>
            <person name="Dagar S."/>
            <person name="Dhakephalkar P.K."/>
        </authorList>
    </citation>
    <scope>NUCLEOTIDE SEQUENCE [LARGE SCALE GENOMIC DNA]</scope>
    <source>
        <strain evidence="1 2">PW21</strain>
    </source>
</reference>
<keyword evidence="2" id="KW-1185">Reference proteome</keyword>
<organism evidence="1 2">
    <name type="scientific">Xylanimonas oleitrophica</name>
    <dbReference type="NCBI Taxonomy" id="2607479"/>
    <lineage>
        <taxon>Bacteria</taxon>
        <taxon>Bacillati</taxon>
        <taxon>Actinomycetota</taxon>
        <taxon>Actinomycetes</taxon>
        <taxon>Micrococcales</taxon>
        <taxon>Promicromonosporaceae</taxon>
        <taxon>Xylanimonas</taxon>
    </lineage>
</organism>
<accession>A0A2W5X2D5</accession>
<sequence length="69" mass="7173">MEILKNTVSTNGLNASYGSLRTVPFRMRGLVGTSGVAGDTSALTQLHGKRPGHVDLALAPDSVPWGQPA</sequence>
<evidence type="ECO:0000313" key="1">
    <source>
        <dbReference type="EMBL" id="PZR54996.1"/>
    </source>
</evidence>
<proteinExistence type="predicted"/>
<evidence type="ECO:0000313" key="2">
    <source>
        <dbReference type="Proteomes" id="UP000248783"/>
    </source>
</evidence>
<dbReference type="AlphaFoldDB" id="A0A2W5X2D5"/>
<dbReference type="Proteomes" id="UP000248783">
    <property type="component" value="Unassembled WGS sequence"/>
</dbReference>
<name>A0A2W5X2D5_9MICO</name>
<gene>
    <name evidence="1" type="ORF">DNL40_00935</name>
</gene>
<comment type="caution">
    <text evidence="1">The sequence shown here is derived from an EMBL/GenBank/DDBJ whole genome shotgun (WGS) entry which is preliminary data.</text>
</comment>
<dbReference type="EMBL" id="QKWH01000001">
    <property type="protein sequence ID" value="PZR54996.1"/>
    <property type="molecule type" value="Genomic_DNA"/>
</dbReference>
<protein>
    <submittedName>
        <fullName evidence="1">Uncharacterized protein</fullName>
    </submittedName>
</protein>